<evidence type="ECO:0008006" key="4">
    <source>
        <dbReference type="Google" id="ProtNLM"/>
    </source>
</evidence>
<feature type="region of interest" description="Disordered" evidence="1">
    <location>
        <begin position="272"/>
        <end position="291"/>
    </location>
</feature>
<name>A0ABP9K4I1_9ACTN</name>
<comment type="caution">
    <text evidence="2">The sequence shown here is derived from an EMBL/GenBank/DDBJ whole genome shotgun (WGS) entry which is preliminary data.</text>
</comment>
<accession>A0ABP9K4I1</accession>
<protein>
    <recommendedName>
        <fullName evidence="4">PhzF family phenazine biosynthesis protein</fullName>
    </recommendedName>
</protein>
<proteinExistence type="predicted"/>
<dbReference type="Gene3D" id="3.10.310.10">
    <property type="entry name" value="Diaminopimelate Epimerase, Chain A, domain 1"/>
    <property type="match status" value="2"/>
</dbReference>
<dbReference type="SUPFAM" id="SSF54506">
    <property type="entry name" value="Diaminopimelate epimerase-like"/>
    <property type="match status" value="1"/>
</dbReference>
<sequence length="291" mass="30216">MRVTTVDMFGVAPGRGSTLDVLVPEDPHGPHGVDGAGEATAAEEAAAHARRTPADESALVVECRSAERTFASRIFNAAGETPFATHSLAGTAAYLVGAGCLPAGEVSRTAESGTQPLWTDGREVRVPFAGPLVHEEVPYDAALFGPYTGTPYAGGVGRAFTLLPVTEDPRTLPAPDPGRMRERNLTDLILYRWDPVRAEVLARVFAPGFGIPEDAGCLPAAAALGATALGPATDVRQPVTVRQVTARRTESVFHCTGSVRDGAVSMTVTGRVWTGGTGDREAGASRKAGAS</sequence>
<dbReference type="InterPro" id="IPR003719">
    <property type="entry name" value="Phenazine_PhzF-like"/>
</dbReference>
<organism evidence="2 3">
    <name type="scientific">Streptomyces similanensis</name>
    <dbReference type="NCBI Taxonomy" id="1274988"/>
    <lineage>
        <taxon>Bacteria</taxon>
        <taxon>Bacillati</taxon>
        <taxon>Actinomycetota</taxon>
        <taxon>Actinomycetes</taxon>
        <taxon>Kitasatosporales</taxon>
        <taxon>Streptomycetaceae</taxon>
        <taxon>Streptomyces</taxon>
    </lineage>
</organism>
<gene>
    <name evidence="2" type="ORF">GCM10023336_17240</name>
</gene>
<evidence type="ECO:0000313" key="2">
    <source>
        <dbReference type="EMBL" id="GAA5049865.1"/>
    </source>
</evidence>
<keyword evidence="3" id="KW-1185">Reference proteome</keyword>
<dbReference type="EMBL" id="BAABKC010000021">
    <property type="protein sequence ID" value="GAA5049865.1"/>
    <property type="molecule type" value="Genomic_DNA"/>
</dbReference>
<reference evidence="3" key="1">
    <citation type="journal article" date="2019" name="Int. J. Syst. Evol. Microbiol.">
        <title>The Global Catalogue of Microorganisms (GCM) 10K type strain sequencing project: providing services to taxonomists for standard genome sequencing and annotation.</title>
        <authorList>
            <consortium name="The Broad Institute Genomics Platform"/>
            <consortium name="The Broad Institute Genome Sequencing Center for Infectious Disease"/>
            <person name="Wu L."/>
            <person name="Ma J."/>
        </authorList>
    </citation>
    <scope>NUCLEOTIDE SEQUENCE [LARGE SCALE GENOMIC DNA]</scope>
    <source>
        <strain evidence="3">JCM 18410</strain>
    </source>
</reference>
<evidence type="ECO:0000256" key="1">
    <source>
        <dbReference type="SAM" id="MobiDB-lite"/>
    </source>
</evidence>
<evidence type="ECO:0000313" key="3">
    <source>
        <dbReference type="Proteomes" id="UP001500124"/>
    </source>
</evidence>
<dbReference type="Proteomes" id="UP001500124">
    <property type="component" value="Unassembled WGS sequence"/>
</dbReference>
<dbReference type="PIRSF" id="PIRSF016184">
    <property type="entry name" value="PhzC_PhzF"/>
    <property type="match status" value="1"/>
</dbReference>